<protein>
    <recommendedName>
        <fullName evidence="6">Methylamine utilisation protein MauE domain-containing protein</fullName>
    </recommendedName>
</protein>
<evidence type="ECO:0000256" key="1">
    <source>
        <dbReference type="ARBA" id="ARBA00004141"/>
    </source>
</evidence>
<accession>A0ABN2URQ6</accession>
<keyword evidence="2 5" id="KW-0812">Transmembrane</keyword>
<organism evidence="7 8">
    <name type="scientific">Catenulispora yoronensis</name>
    <dbReference type="NCBI Taxonomy" id="450799"/>
    <lineage>
        <taxon>Bacteria</taxon>
        <taxon>Bacillati</taxon>
        <taxon>Actinomycetota</taxon>
        <taxon>Actinomycetes</taxon>
        <taxon>Catenulisporales</taxon>
        <taxon>Catenulisporaceae</taxon>
        <taxon>Catenulispora</taxon>
    </lineage>
</organism>
<evidence type="ECO:0000256" key="5">
    <source>
        <dbReference type="SAM" id="Phobius"/>
    </source>
</evidence>
<keyword evidence="8" id="KW-1185">Reference proteome</keyword>
<name>A0ABN2URQ6_9ACTN</name>
<comment type="subcellular location">
    <subcellularLocation>
        <location evidence="1">Membrane</location>
        <topology evidence="1">Multi-pass membrane protein</topology>
    </subcellularLocation>
</comment>
<evidence type="ECO:0000256" key="2">
    <source>
        <dbReference type="ARBA" id="ARBA00022692"/>
    </source>
</evidence>
<reference evidence="7 8" key="1">
    <citation type="journal article" date="2019" name="Int. J. Syst. Evol. Microbiol.">
        <title>The Global Catalogue of Microorganisms (GCM) 10K type strain sequencing project: providing services to taxonomists for standard genome sequencing and annotation.</title>
        <authorList>
            <consortium name="The Broad Institute Genomics Platform"/>
            <consortium name="The Broad Institute Genome Sequencing Center for Infectious Disease"/>
            <person name="Wu L."/>
            <person name="Ma J."/>
        </authorList>
    </citation>
    <scope>NUCLEOTIDE SEQUENCE [LARGE SCALE GENOMIC DNA]</scope>
    <source>
        <strain evidence="7 8">JCM 16014</strain>
    </source>
</reference>
<keyword evidence="3 5" id="KW-1133">Transmembrane helix</keyword>
<feature type="transmembrane region" description="Helical" evidence="5">
    <location>
        <begin position="72"/>
        <end position="91"/>
    </location>
</feature>
<comment type="caution">
    <text evidence="7">The sequence shown here is derived from an EMBL/GenBank/DDBJ whole genome shotgun (WGS) entry which is preliminary data.</text>
</comment>
<dbReference type="EMBL" id="BAAAQN010000031">
    <property type="protein sequence ID" value="GAA2041564.1"/>
    <property type="molecule type" value="Genomic_DNA"/>
</dbReference>
<evidence type="ECO:0000259" key="6">
    <source>
        <dbReference type="Pfam" id="PF07291"/>
    </source>
</evidence>
<proteinExistence type="predicted"/>
<gene>
    <name evidence="7" type="ORF">GCM10009839_50050</name>
</gene>
<evidence type="ECO:0000313" key="8">
    <source>
        <dbReference type="Proteomes" id="UP001500751"/>
    </source>
</evidence>
<dbReference type="Pfam" id="PF07291">
    <property type="entry name" value="MauE"/>
    <property type="match status" value="1"/>
</dbReference>
<feature type="transmembrane region" description="Helical" evidence="5">
    <location>
        <begin position="117"/>
        <end position="135"/>
    </location>
</feature>
<feature type="domain" description="Methylamine utilisation protein MauE" evidence="6">
    <location>
        <begin position="1"/>
        <end position="132"/>
    </location>
</feature>
<evidence type="ECO:0000313" key="7">
    <source>
        <dbReference type="EMBL" id="GAA2041564.1"/>
    </source>
</evidence>
<dbReference type="InterPro" id="IPR009908">
    <property type="entry name" value="Methylamine_util_MauE"/>
</dbReference>
<evidence type="ECO:0000256" key="3">
    <source>
        <dbReference type="ARBA" id="ARBA00022989"/>
    </source>
</evidence>
<dbReference type="Proteomes" id="UP001500751">
    <property type="component" value="Unassembled WGS sequence"/>
</dbReference>
<evidence type="ECO:0000256" key="4">
    <source>
        <dbReference type="ARBA" id="ARBA00023136"/>
    </source>
</evidence>
<keyword evidence="4 5" id="KW-0472">Membrane</keyword>
<sequence>MDLVVSAARVLVGVVFLVAAVGKARDVKGFAASVRELPGVPRVLGGLGGLAAPGVIVAEAAVAALLAAPMTIVWGFALAVILDTSFLVVILKVLRSGTSASCNCFGTTPREFGMRHVVRDLLLGAVALIGLAGAAGNQGRDGVSVPAWVLCALVGAVGALVLVLFDEIADLYA</sequence>
<feature type="transmembrane region" description="Helical" evidence="5">
    <location>
        <begin position="43"/>
        <end position="66"/>
    </location>
</feature>
<dbReference type="RefSeq" id="WP_344668088.1">
    <property type="nucleotide sequence ID" value="NZ_BAAAQN010000031.1"/>
</dbReference>
<feature type="transmembrane region" description="Helical" evidence="5">
    <location>
        <begin position="147"/>
        <end position="165"/>
    </location>
</feature>
<feature type="transmembrane region" description="Helical" evidence="5">
    <location>
        <begin position="6"/>
        <end position="22"/>
    </location>
</feature>